<evidence type="ECO:0000313" key="7">
    <source>
        <dbReference type="EMBL" id="MBE9030527.1"/>
    </source>
</evidence>
<feature type="binding site" evidence="3">
    <location>
        <position position="209"/>
    </location>
    <ligand>
        <name>FAD</name>
        <dbReference type="ChEBI" id="CHEBI:57692"/>
    </ligand>
</feature>
<evidence type="ECO:0000256" key="2">
    <source>
        <dbReference type="ARBA" id="ARBA00022827"/>
    </source>
</evidence>
<dbReference type="Pfam" id="PF00875">
    <property type="entry name" value="DNA_photolyase"/>
    <property type="match status" value="1"/>
</dbReference>
<feature type="compositionally biased region" description="Basic residues" evidence="5">
    <location>
        <begin position="540"/>
        <end position="549"/>
    </location>
</feature>
<feature type="site" description="Electron transfer via tryptophanyl radical" evidence="4">
    <location>
        <position position="295"/>
    </location>
</feature>
<organism evidence="7 8">
    <name type="scientific">Romeriopsis navalis LEGE 11480</name>
    <dbReference type="NCBI Taxonomy" id="2777977"/>
    <lineage>
        <taxon>Bacteria</taxon>
        <taxon>Bacillati</taxon>
        <taxon>Cyanobacteriota</taxon>
        <taxon>Cyanophyceae</taxon>
        <taxon>Leptolyngbyales</taxon>
        <taxon>Leptolyngbyaceae</taxon>
        <taxon>Romeriopsis</taxon>
        <taxon>Romeriopsis navalis</taxon>
    </lineage>
</organism>
<keyword evidence="1 3" id="KW-0285">Flavoprotein</keyword>
<feature type="binding site" evidence="3">
    <location>
        <begin position="364"/>
        <end position="366"/>
    </location>
    <ligand>
        <name>FAD</name>
        <dbReference type="ChEBI" id="CHEBI:57692"/>
    </ligand>
</feature>
<gene>
    <name evidence="7" type="ORF">IQ266_12375</name>
</gene>
<dbReference type="PANTHER" id="PTHR11455:SF9">
    <property type="entry name" value="CRYPTOCHROME CIRCADIAN CLOCK 5 ISOFORM X1"/>
    <property type="match status" value="1"/>
</dbReference>
<feature type="binding site" evidence="3">
    <location>
        <position position="261"/>
    </location>
    <ligand>
        <name>FAD</name>
        <dbReference type="ChEBI" id="CHEBI:57692"/>
    </ligand>
</feature>
<evidence type="ECO:0000256" key="4">
    <source>
        <dbReference type="PIRSR" id="PIRSR602081-2"/>
    </source>
</evidence>
<dbReference type="SUPFAM" id="SSF52425">
    <property type="entry name" value="Cryptochrome/photolyase, N-terminal domain"/>
    <property type="match status" value="1"/>
</dbReference>
<dbReference type="SUPFAM" id="SSF48173">
    <property type="entry name" value="Cryptochrome/photolyase FAD-binding domain"/>
    <property type="match status" value="1"/>
</dbReference>
<evidence type="ECO:0000256" key="1">
    <source>
        <dbReference type="ARBA" id="ARBA00022630"/>
    </source>
</evidence>
<sequence length="563" mass="63993">MKRTIVWFRRDLRLCDHAPLARAVARGAVIPVFILDRALLHHPETGVARVAFMLDCLRSLDADLRSVGGRLIIRSGDPVAVLPELIRSTQADGIYSYIDYERIYGRVRDARLNQALDAAGMRVRWFEPTAATGALMPYPDYRQLWYREMSEALIPAPPTLEVPEDVVSDGIPTLAELGLLIDQKTIPTGGTQAARKLLQEFLTEKTDRYYWQLSIPSAEATSALSPYIKFGVISVRECFQVAQHQLKGAQDKRVQLSLKQFISRLRWGSGFAQRFRYLPQLELRSLYPICDESGWAFDEAMYAAWQNGETGFPIIDAAARCLQETGGWLSLNFRTRAIYASFLSNLLGIDWRYGALHFMRHLIDGDCPIDHYQWAMQAGVTHCIDKSWTRIYNPEQTAVDRCDPEGLFIQKWVPELAQLKPAELGLPQLAKGYPKPILNYKAARQTRVQQLEQQRQSFRRQRDIVPFLARMPESIVPFGADRFNSEIRWAETDQPAMFPPPLALDDLTLAQSQALRTWLVAHVNVNPRTKPPHSSSGKPPRAKRQPKPKPHPDGTQLNLLLED</sequence>
<keyword evidence="8" id="KW-1185">Reference proteome</keyword>
<feature type="region of interest" description="Disordered" evidence="5">
    <location>
        <begin position="525"/>
        <end position="563"/>
    </location>
</feature>
<dbReference type="Gene3D" id="3.40.50.620">
    <property type="entry name" value="HUPs"/>
    <property type="match status" value="1"/>
</dbReference>
<evidence type="ECO:0000256" key="3">
    <source>
        <dbReference type="PIRSR" id="PIRSR602081-1"/>
    </source>
</evidence>
<comment type="caution">
    <text evidence="7">The sequence shown here is derived from an EMBL/GenBank/DDBJ whole genome shotgun (WGS) entry which is preliminary data.</text>
</comment>
<dbReference type="Gene3D" id="1.25.40.80">
    <property type="match status" value="1"/>
</dbReference>
<reference evidence="7" key="1">
    <citation type="submission" date="2020-10" db="EMBL/GenBank/DDBJ databases">
        <authorList>
            <person name="Castelo-Branco R."/>
            <person name="Eusebio N."/>
            <person name="Adriana R."/>
            <person name="Vieira A."/>
            <person name="Brugerolle De Fraissinette N."/>
            <person name="Rezende De Castro R."/>
            <person name="Schneider M.P."/>
            <person name="Vasconcelos V."/>
            <person name="Leao P.N."/>
        </authorList>
    </citation>
    <scope>NUCLEOTIDE SEQUENCE</scope>
    <source>
        <strain evidence="7">LEGE 11480</strain>
    </source>
</reference>
<dbReference type="Proteomes" id="UP000625316">
    <property type="component" value="Unassembled WGS sequence"/>
</dbReference>
<dbReference type="InterPro" id="IPR036134">
    <property type="entry name" value="Crypto/Photolyase_FAD-like_sf"/>
</dbReference>
<protein>
    <submittedName>
        <fullName evidence="7">Deoxyribodipyrimidine photo-lyase</fullName>
    </submittedName>
</protein>
<dbReference type="Pfam" id="PF03441">
    <property type="entry name" value="FAD_binding_7"/>
    <property type="match status" value="1"/>
</dbReference>
<dbReference type="GO" id="GO:0009416">
    <property type="term" value="P:response to light stimulus"/>
    <property type="evidence" value="ECO:0007669"/>
    <property type="project" value="TreeGrafter"/>
</dbReference>
<keyword evidence="2 3" id="KW-0274">FAD</keyword>
<evidence type="ECO:0000256" key="5">
    <source>
        <dbReference type="SAM" id="MobiDB-lite"/>
    </source>
</evidence>
<evidence type="ECO:0000313" key="8">
    <source>
        <dbReference type="Proteomes" id="UP000625316"/>
    </source>
</evidence>
<dbReference type="InterPro" id="IPR036155">
    <property type="entry name" value="Crypto/Photolyase_N_sf"/>
</dbReference>
<dbReference type="EMBL" id="JADEXQ010000037">
    <property type="protein sequence ID" value="MBE9030527.1"/>
    <property type="molecule type" value="Genomic_DNA"/>
</dbReference>
<accession>A0A928Z400</accession>
<evidence type="ECO:0000259" key="6">
    <source>
        <dbReference type="PROSITE" id="PS51645"/>
    </source>
</evidence>
<comment type="cofactor">
    <cofactor evidence="3">
        <name>FAD</name>
        <dbReference type="ChEBI" id="CHEBI:57692"/>
    </cofactor>
    <text evidence="3">Binds 1 FAD per subunit.</text>
</comment>
<dbReference type="InterPro" id="IPR006050">
    <property type="entry name" value="DNA_photolyase_N"/>
</dbReference>
<dbReference type="RefSeq" id="WP_264325354.1">
    <property type="nucleotide sequence ID" value="NZ_JADEXQ010000037.1"/>
</dbReference>
<dbReference type="PROSITE" id="PS51645">
    <property type="entry name" value="PHR_CRY_ALPHA_BETA"/>
    <property type="match status" value="1"/>
</dbReference>
<dbReference type="InterPro" id="IPR002081">
    <property type="entry name" value="Cryptochrome/DNA_photolyase_1"/>
</dbReference>
<dbReference type="AlphaFoldDB" id="A0A928Z400"/>
<feature type="site" description="Electron transfer via tryptophanyl radical" evidence="4">
    <location>
        <position position="351"/>
    </location>
</feature>
<dbReference type="InterPro" id="IPR014729">
    <property type="entry name" value="Rossmann-like_a/b/a_fold"/>
</dbReference>
<dbReference type="InterPro" id="IPR005101">
    <property type="entry name" value="Cryptochr/Photolyase_FAD-bd"/>
</dbReference>
<dbReference type="GO" id="GO:0003904">
    <property type="term" value="F:deoxyribodipyrimidine photo-lyase activity"/>
    <property type="evidence" value="ECO:0007669"/>
    <property type="project" value="TreeGrafter"/>
</dbReference>
<name>A0A928Z400_9CYAN</name>
<proteinExistence type="predicted"/>
<feature type="binding site" evidence="3">
    <location>
        <begin position="221"/>
        <end position="225"/>
    </location>
    <ligand>
        <name>FAD</name>
        <dbReference type="ChEBI" id="CHEBI:57692"/>
    </ligand>
</feature>
<feature type="domain" description="Photolyase/cryptochrome alpha/beta" evidence="6">
    <location>
        <begin position="2"/>
        <end position="131"/>
    </location>
</feature>
<dbReference type="GO" id="GO:0071949">
    <property type="term" value="F:FAD binding"/>
    <property type="evidence" value="ECO:0007669"/>
    <property type="project" value="TreeGrafter"/>
</dbReference>
<dbReference type="Gene3D" id="1.10.579.10">
    <property type="entry name" value="DNA Cyclobutane Dipyrimidine Photolyase, subunit A, domain 3"/>
    <property type="match status" value="1"/>
</dbReference>
<dbReference type="PANTHER" id="PTHR11455">
    <property type="entry name" value="CRYPTOCHROME"/>
    <property type="match status" value="1"/>
</dbReference>
<feature type="site" description="Electron transfer via tryptophanyl radical" evidence="4">
    <location>
        <position position="374"/>
    </location>
</feature>
<dbReference type="GO" id="GO:0003677">
    <property type="term" value="F:DNA binding"/>
    <property type="evidence" value="ECO:0007669"/>
    <property type="project" value="TreeGrafter"/>
</dbReference>